<dbReference type="RefSeq" id="WP_061525078.1">
    <property type="nucleotide sequence ID" value="NZ_JRHX01000070.1"/>
</dbReference>
<proteinExistence type="predicted"/>
<protein>
    <submittedName>
        <fullName evidence="1">Uncharacterized protein</fullName>
    </submittedName>
</protein>
<dbReference type="EMBL" id="JRHX01000070">
    <property type="protein sequence ID" value="KXZ69763.1"/>
    <property type="molecule type" value="Genomic_DNA"/>
</dbReference>
<name>A0A150HSL9_9GAMM</name>
<sequence length="330" mass="38552">MSQMLNQLKQYDALYLIGGISSFQHYAVIENLMTTAGKMVLAKSKPFKQSKNFLEPTVDYYSFYESLCFILDNQHTLGFLNHLNTTQCISPLVKSLMGNIIEVKQLDRLMPPNHLRLLEPQLSHAVDDYYTGIWNTLRGLANSNTFKIEQKKRKSLITKQCQENTRIVGKLLRQYDSLDVHCIAFRIFHNADIQMNDSTLLDSASAQILREFINHIRQINLDRILCIQSRIQRTMAGQCYVNIFIYAKPDTQIDFNINLNQFHHNHEDGITQMHTYANELVNTQFKLFGSNSFAFNFEQWKVFFKCALYPLNHYYYESKHIKPSFTTTFP</sequence>
<reference evidence="1 2" key="1">
    <citation type="journal article" date="2016" name="Sci. Rep.">
        <title>Genomic and phenotypic characterization of the species Acinetobacter venetianus.</title>
        <authorList>
            <person name="Fondi M."/>
            <person name="Maida I."/>
            <person name="Perrin E."/>
            <person name="Orlandini V."/>
            <person name="La Torre L."/>
            <person name="Bosi E."/>
            <person name="Negroni A."/>
            <person name="Zanaroli G."/>
            <person name="Fava F."/>
            <person name="Decorosi F."/>
            <person name="Giovannetti L."/>
            <person name="Viti C."/>
            <person name="Vaneechoutte M."/>
            <person name="Dijkshoorn L."/>
            <person name="Fani R."/>
        </authorList>
    </citation>
    <scope>NUCLEOTIDE SEQUENCE [LARGE SCALE GENOMIC DNA]</scope>
    <source>
        <strain evidence="1 2">LUH13518</strain>
    </source>
</reference>
<organism evidence="1 2">
    <name type="scientific">Acinetobacter venetianus</name>
    <dbReference type="NCBI Taxonomy" id="52133"/>
    <lineage>
        <taxon>Bacteria</taxon>
        <taxon>Pseudomonadati</taxon>
        <taxon>Pseudomonadota</taxon>
        <taxon>Gammaproteobacteria</taxon>
        <taxon>Moraxellales</taxon>
        <taxon>Moraxellaceae</taxon>
        <taxon>Acinetobacter</taxon>
    </lineage>
</organism>
<evidence type="ECO:0000313" key="1">
    <source>
        <dbReference type="EMBL" id="KXZ69763.1"/>
    </source>
</evidence>
<dbReference type="Proteomes" id="UP000075544">
    <property type="component" value="Unassembled WGS sequence"/>
</dbReference>
<accession>A0A150HSL9</accession>
<evidence type="ECO:0000313" key="2">
    <source>
        <dbReference type="Proteomes" id="UP000075544"/>
    </source>
</evidence>
<dbReference type="PATRIC" id="fig|52133.19.peg.2334"/>
<dbReference type="AlphaFoldDB" id="A0A150HSL9"/>
<gene>
    <name evidence="1" type="ORF">AVENLUH13518_02313</name>
</gene>
<comment type="caution">
    <text evidence="1">The sequence shown here is derived from an EMBL/GenBank/DDBJ whole genome shotgun (WGS) entry which is preliminary data.</text>
</comment>